<proteinExistence type="predicted"/>
<gene>
    <name evidence="1" type="ORF">AQPE_1927</name>
</gene>
<protein>
    <submittedName>
        <fullName evidence="1">Uncharacterized protein</fullName>
    </submittedName>
</protein>
<sequence length="41" mass="4628">MANHAITNALKSHIKWNKTDDLIDLQEKIGHSSKKVAQSQQ</sequence>
<keyword evidence="2" id="KW-1185">Reference proteome</keyword>
<name>A0A5K7S8A7_9BACT</name>
<dbReference type="Proteomes" id="UP001193389">
    <property type="component" value="Chromosome"/>
</dbReference>
<reference evidence="1" key="1">
    <citation type="journal article" date="2020" name="Int. J. Syst. Evol. Microbiol.">
        <title>Aquipluma nitroreducens gen. nov. sp. nov., a novel facultatively anaerobic bacterium isolated from a freshwater lake.</title>
        <authorList>
            <person name="Watanabe M."/>
            <person name="Kojima H."/>
            <person name="Fukui M."/>
        </authorList>
    </citation>
    <scope>NUCLEOTIDE SEQUENCE</scope>
    <source>
        <strain evidence="1">MeG22</strain>
    </source>
</reference>
<dbReference type="EMBL" id="AP018694">
    <property type="protein sequence ID" value="BBE17770.1"/>
    <property type="molecule type" value="Genomic_DNA"/>
</dbReference>
<evidence type="ECO:0000313" key="1">
    <source>
        <dbReference type="EMBL" id="BBE17770.1"/>
    </source>
</evidence>
<organism evidence="1 2">
    <name type="scientific">Aquipluma nitroreducens</name>
    <dbReference type="NCBI Taxonomy" id="2010828"/>
    <lineage>
        <taxon>Bacteria</taxon>
        <taxon>Pseudomonadati</taxon>
        <taxon>Bacteroidota</taxon>
        <taxon>Bacteroidia</taxon>
        <taxon>Marinilabiliales</taxon>
        <taxon>Prolixibacteraceae</taxon>
        <taxon>Aquipluma</taxon>
    </lineage>
</organism>
<dbReference type="KEGG" id="anf:AQPE_1927"/>
<evidence type="ECO:0000313" key="2">
    <source>
        <dbReference type="Proteomes" id="UP001193389"/>
    </source>
</evidence>
<dbReference type="AlphaFoldDB" id="A0A5K7S8A7"/>
<accession>A0A5K7S8A7</accession>